<dbReference type="PANTHER" id="PTHR34546:SF3">
    <property type="entry name" value="OS06G0153600 PROTEIN"/>
    <property type="match status" value="1"/>
</dbReference>
<feature type="compositionally biased region" description="Acidic residues" evidence="1">
    <location>
        <begin position="469"/>
        <end position="483"/>
    </location>
</feature>
<dbReference type="PANTHER" id="PTHR34546">
    <property type="entry name" value="OS06G0153600 PROTEIN"/>
    <property type="match status" value="1"/>
</dbReference>
<accession>A0AAP0QIK2</accession>
<proteinExistence type="predicted"/>
<evidence type="ECO:0000313" key="3">
    <source>
        <dbReference type="Proteomes" id="UP001428341"/>
    </source>
</evidence>
<evidence type="ECO:0000313" key="2">
    <source>
        <dbReference type="EMBL" id="KAK9199068.1"/>
    </source>
</evidence>
<name>A0AAP0QIK2_9ROSI</name>
<sequence length="644" mass="71915">MNPYDEQRLRDEVLYLHSLWHLGPPGNPNPSLNSLPRPRPRPEAPATAALRTPTRTTPFKKKKKKNSGKQPLSGSGTSESEPALDSGPEWPVNPPPPVATGWPDEKPKTPPEPLAAQDQAKLFAMQVQHRAIESCIEFFSKRVGGEGIEDDESEELDEEDYLTENDRLVDSEVYKFLLELFINDEKLRGYYEKNNETGDFSCLVCFGIGKRVNKRYKDCIGLVQHSISISKTKIKRAHRAFGQVVCKVLGWDIDRLPVIVLKGEPLGKSLANSGLTQDVAARENDEVNVGHMTVVEDNGGSEGGNNGEVIETVVTDVNKNDGKLMICENAMKVYDGNKCLEKPDSKVVNMEADKDLAVDCHTKDANKVLEELDCKFMNPKVDKDIAVDHQELIMQESGPSLIARSEWSCTKPVDENSSRASGWPTLKPKRPLVINLASAEEQAKLSAGRLQQKILDACQEFFVKSSGSDSDESDDEDEDDLMDEDKSDKSEVFKFFLKVFTENSELRSYYEKYYEDGEFCCLVCGGIGKKVWKRFKDCHGLLQHSTGILKTTKKRAHRAFGQVVCKVLGWDIDRLPMIVLKGEPLSHSLSKSGVSQTSPNEDDANKHINNVQDGSLDVAGNKREQQIPWCRLEVVSQYGIGQKQ</sequence>
<reference evidence="2 3" key="1">
    <citation type="submission" date="2024-05" db="EMBL/GenBank/DDBJ databases">
        <title>Haplotype-resolved chromosome-level genome assembly of Huyou (Citrus changshanensis).</title>
        <authorList>
            <person name="Miao C."/>
            <person name="Chen W."/>
            <person name="Wu Y."/>
            <person name="Wang L."/>
            <person name="Zhao S."/>
            <person name="Grierson D."/>
            <person name="Xu C."/>
            <person name="Chen K."/>
        </authorList>
    </citation>
    <scope>NUCLEOTIDE SEQUENCE [LARGE SCALE GENOMIC DNA]</scope>
    <source>
        <strain evidence="2">01-14</strain>
        <tissue evidence="2">Leaf</tissue>
    </source>
</reference>
<protein>
    <submittedName>
        <fullName evidence="2">Uncharacterized protein</fullName>
    </submittedName>
</protein>
<feature type="region of interest" description="Disordered" evidence="1">
    <location>
        <begin position="465"/>
        <end position="485"/>
    </location>
</feature>
<keyword evidence="3" id="KW-1185">Reference proteome</keyword>
<evidence type="ECO:0000256" key="1">
    <source>
        <dbReference type="SAM" id="MobiDB-lite"/>
    </source>
</evidence>
<feature type="compositionally biased region" description="Low complexity" evidence="1">
    <location>
        <begin position="44"/>
        <end position="57"/>
    </location>
</feature>
<organism evidence="2 3">
    <name type="scientific">Citrus x changshan-huyou</name>
    <dbReference type="NCBI Taxonomy" id="2935761"/>
    <lineage>
        <taxon>Eukaryota</taxon>
        <taxon>Viridiplantae</taxon>
        <taxon>Streptophyta</taxon>
        <taxon>Embryophyta</taxon>
        <taxon>Tracheophyta</taxon>
        <taxon>Spermatophyta</taxon>
        <taxon>Magnoliopsida</taxon>
        <taxon>eudicotyledons</taxon>
        <taxon>Gunneridae</taxon>
        <taxon>Pentapetalae</taxon>
        <taxon>rosids</taxon>
        <taxon>malvids</taxon>
        <taxon>Sapindales</taxon>
        <taxon>Rutaceae</taxon>
        <taxon>Aurantioideae</taxon>
        <taxon>Citrus</taxon>
    </lineage>
</organism>
<feature type="compositionally biased region" description="Polar residues" evidence="1">
    <location>
        <begin position="68"/>
        <end position="80"/>
    </location>
</feature>
<feature type="compositionally biased region" description="Polar residues" evidence="1">
    <location>
        <begin position="587"/>
        <end position="599"/>
    </location>
</feature>
<gene>
    <name evidence="2" type="ORF">WN944_014255</name>
</gene>
<dbReference type="EMBL" id="JBCGBO010000005">
    <property type="protein sequence ID" value="KAK9199068.1"/>
    <property type="molecule type" value="Genomic_DNA"/>
</dbReference>
<dbReference type="AlphaFoldDB" id="A0AAP0QIK2"/>
<feature type="region of interest" description="Disordered" evidence="1">
    <location>
        <begin position="587"/>
        <end position="617"/>
    </location>
</feature>
<feature type="compositionally biased region" description="Basic residues" evidence="1">
    <location>
        <begin position="58"/>
        <end position="67"/>
    </location>
</feature>
<comment type="caution">
    <text evidence="2">The sequence shown here is derived from an EMBL/GenBank/DDBJ whole genome shotgun (WGS) entry which is preliminary data.</text>
</comment>
<dbReference type="Proteomes" id="UP001428341">
    <property type="component" value="Unassembled WGS sequence"/>
</dbReference>
<feature type="region of interest" description="Disordered" evidence="1">
    <location>
        <begin position="19"/>
        <end position="113"/>
    </location>
</feature>